<name>A0ABU9E6N2_9BACT</name>
<protein>
    <submittedName>
        <fullName evidence="2">Uncharacterized protein</fullName>
    </submittedName>
</protein>
<keyword evidence="3" id="KW-1185">Reference proteome</keyword>
<sequence>MRPILRPSSAARALLPAAAIALTTPLAGQSLIDPVVGSGEVRVFGGGQYLGWSDRFGLDGDREPLGADLVRESGAELVPGVASLRTALDALVGSSGPFRLGASQATVSQTELRVPLSLDVGVIDRVTVGVTVPLVRTLMEADLRISADADADLGINPAVAGAGSVPAFLETLAMRALDAATLSSELCGVDPLSDECTTAAALADELGTAEGLLADAYGASGLFPAAGTTTGDALTAWVSTANTTLSDLGLDPLATGIPLAESPLDHTGFQALLTNGSGPFRSAPLAAYSSRWGLGDVEARIAARLLDGARVDSSGATTLAWSLAAVGTLRLPTGTQDSVDVYLDRGLDDGQMDLEGGAWFSLATRRLSVQARALYTLQQPGEMLARIAPYGQVLATRGDRVLVERDPGDGISIEVEPAYRLAPAISIAASWRMVSRGEDLFTALTTPTAGDGPVRDQFHDDVSLLAEGTEYSLQELGGSITYRSRGLPETSGGGFETFLRVRKAIAGSGGRVPAGVRTEFGLRLVRRLWGG</sequence>
<dbReference type="Proteomes" id="UP001484239">
    <property type="component" value="Unassembled WGS sequence"/>
</dbReference>
<organism evidence="2 3">
    <name type="scientific">Gaopeijia maritima</name>
    <dbReference type="NCBI Taxonomy" id="3119007"/>
    <lineage>
        <taxon>Bacteria</taxon>
        <taxon>Pseudomonadati</taxon>
        <taxon>Gemmatimonadota</taxon>
        <taxon>Longimicrobiia</taxon>
        <taxon>Gaopeijiales</taxon>
        <taxon>Gaopeijiaceae</taxon>
        <taxon>Gaopeijia</taxon>
    </lineage>
</organism>
<feature type="signal peptide" evidence="1">
    <location>
        <begin position="1"/>
        <end position="21"/>
    </location>
</feature>
<evidence type="ECO:0000313" key="3">
    <source>
        <dbReference type="Proteomes" id="UP001484239"/>
    </source>
</evidence>
<evidence type="ECO:0000313" key="2">
    <source>
        <dbReference type="EMBL" id="MEK9500402.1"/>
    </source>
</evidence>
<keyword evidence="1" id="KW-0732">Signal</keyword>
<proteinExistence type="predicted"/>
<evidence type="ECO:0000256" key="1">
    <source>
        <dbReference type="SAM" id="SignalP"/>
    </source>
</evidence>
<gene>
    <name evidence="2" type="ORF">WI372_05395</name>
</gene>
<comment type="caution">
    <text evidence="2">The sequence shown here is derived from an EMBL/GenBank/DDBJ whole genome shotgun (WGS) entry which is preliminary data.</text>
</comment>
<feature type="chain" id="PRO_5047221352" evidence="1">
    <location>
        <begin position="22"/>
        <end position="531"/>
    </location>
</feature>
<dbReference type="EMBL" id="JBBHLI010000002">
    <property type="protein sequence ID" value="MEK9500402.1"/>
    <property type="molecule type" value="Genomic_DNA"/>
</dbReference>
<reference evidence="2 3" key="1">
    <citation type="submission" date="2024-02" db="EMBL/GenBank/DDBJ databases">
        <title>A novel Gemmatimonadota bacterium.</title>
        <authorList>
            <person name="Du Z.-J."/>
            <person name="Ye Y.-Q."/>
        </authorList>
    </citation>
    <scope>NUCLEOTIDE SEQUENCE [LARGE SCALE GENOMIC DNA]</scope>
    <source>
        <strain evidence="2 3">DH-20</strain>
    </source>
</reference>
<accession>A0ABU9E6N2</accession>
<dbReference type="RefSeq" id="WP_405274978.1">
    <property type="nucleotide sequence ID" value="NZ_JBBHLI010000002.1"/>
</dbReference>